<comment type="similarity">
    <text evidence="1">Belongs to the pectinesterase family.</text>
</comment>
<evidence type="ECO:0000256" key="5">
    <source>
        <dbReference type="SAM" id="SignalP"/>
    </source>
</evidence>
<dbReference type="EMBL" id="BOMV01000073">
    <property type="protein sequence ID" value="GIE99455.1"/>
    <property type="molecule type" value="Genomic_DNA"/>
</dbReference>
<feature type="chain" id="PRO_5036742381" description="Pectinesterase catalytic domain-containing protein" evidence="5">
    <location>
        <begin position="26"/>
        <end position="93"/>
    </location>
</feature>
<dbReference type="GO" id="GO:0042545">
    <property type="term" value="P:cell wall modification"/>
    <property type="evidence" value="ECO:0007669"/>
    <property type="project" value="InterPro"/>
</dbReference>
<evidence type="ECO:0000313" key="7">
    <source>
        <dbReference type="EMBL" id="GIE99455.1"/>
    </source>
</evidence>
<gene>
    <name evidence="7" type="ORF">Ari01nite_69200</name>
</gene>
<dbReference type="Gene3D" id="2.160.20.10">
    <property type="entry name" value="Single-stranded right-handed beta-helix, Pectin lyase-like"/>
    <property type="match status" value="1"/>
</dbReference>
<dbReference type="GO" id="GO:0009279">
    <property type="term" value="C:cell outer membrane"/>
    <property type="evidence" value="ECO:0007669"/>
    <property type="project" value="TreeGrafter"/>
</dbReference>
<dbReference type="InterPro" id="IPR011050">
    <property type="entry name" value="Pectin_lyase_fold/virulence"/>
</dbReference>
<sequence>MALGLAAVIAVPAAFLGISSLSSQAATTLTVAADGTGQYRTVQAAVNAVAANNASRATITIKKGTYRESVVIPSNKRSSRSRAPPRTPPRPSS</sequence>
<keyword evidence="5" id="KW-0732">Signal</keyword>
<proteinExistence type="inferred from homology"/>
<evidence type="ECO:0000256" key="4">
    <source>
        <dbReference type="SAM" id="MobiDB-lite"/>
    </source>
</evidence>
<dbReference type="AlphaFoldDB" id="A0A919N0C6"/>
<dbReference type="GO" id="GO:0030599">
    <property type="term" value="F:pectinesterase activity"/>
    <property type="evidence" value="ECO:0007669"/>
    <property type="project" value="InterPro"/>
</dbReference>
<dbReference type="Proteomes" id="UP000636960">
    <property type="component" value="Unassembled WGS sequence"/>
</dbReference>
<protein>
    <recommendedName>
        <fullName evidence="6">Pectinesterase catalytic domain-containing protein</fullName>
    </recommendedName>
</protein>
<evidence type="ECO:0000313" key="8">
    <source>
        <dbReference type="Proteomes" id="UP000636960"/>
    </source>
</evidence>
<feature type="signal peptide" evidence="5">
    <location>
        <begin position="1"/>
        <end position="25"/>
    </location>
</feature>
<reference evidence="7" key="1">
    <citation type="submission" date="2021-01" db="EMBL/GenBank/DDBJ databases">
        <title>Whole genome shotgun sequence of Actinoplanes rishiriensis NBRC 108556.</title>
        <authorList>
            <person name="Komaki H."/>
            <person name="Tamura T."/>
        </authorList>
    </citation>
    <scope>NUCLEOTIDE SEQUENCE</scope>
    <source>
        <strain evidence="7">NBRC 108556</strain>
    </source>
</reference>
<evidence type="ECO:0000256" key="1">
    <source>
        <dbReference type="ARBA" id="ARBA00008891"/>
    </source>
</evidence>
<feature type="region of interest" description="Disordered" evidence="4">
    <location>
        <begin position="70"/>
        <end position="93"/>
    </location>
</feature>
<keyword evidence="2" id="KW-0378">Hydrolase</keyword>
<dbReference type="RefSeq" id="WP_275410905.1">
    <property type="nucleotide sequence ID" value="NZ_BOMV01000073.1"/>
</dbReference>
<dbReference type="InterPro" id="IPR012334">
    <property type="entry name" value="Pectin_lyas_fold"/>
</dbReference>
<name>A0A919N0C6_9ACTN</name>
<dbReference type="PANTHER" id="PTHR31321">
    <property type="entry name" value="ACYL-COA THIOESTER HYDROLASE YBHC-RELATED"/>
    <property type="match status" value="1"/>
</dbReference>
<dbReference type="SUPFAM" id="SSF51126">
    <property type="entry name" value="Pectin lyase-like"/>
    <property type="match status" value="1"/>
</dbReference>
<dbReference type="InterPro" id="IPR000070">
    <property type="entry name" value="Pectinesterase_cat"/>
</dbReference>
<evidence type="ECO:0000259" key="6">
    <source>
        <dbReference type="Pfam" id="PF01095"/>
    </source>
</evidence>
<dbReference type="Pfam" id="PF01095">
    <property type="entry name" value="Pectinesterase"/>
    <property type="match status" value="1"/>
</dbReference>
<comment type="caution">
    <text evidence="7">The sequence shown here is derived from an EMBL/GenBank/DDBJ whole genome shotgun (WGS) entry which is preliminary data.</text>
</comment>
<keyword evidence="3" id="KW-0063">Aspartyl esterase</keyword>
<dbReference type="PANTHER" id="PTHR31321:SF57">
    <property type="entry name" value="PECTINESTERASE 53-RELATED"/>
    <property type="match status" value="1"/>
</dbReference>
<accession>A0A919N0C6</accession>
<feature type="domain" description="Pectinesterase catalytic" evidence="6">
    <location>
        <begin position="29"/>
        <end position="77"/>
    </location>
</feature>
<organism evidence="7 8">
    <name type="scientific">Paractinoplanes rishiriensis</name>
    <dbReference type="NCBI Taxonomy" id="1050105"/>
    <lineage>
        <taxon>Bacteria</taxon>
        <taxon>Bacillati</taxon>
        <taxon>Actinomycetota</taxon>
        <taxon>Actinomycetes</taxon>
        <taxon>Micromonosporales</taxon>
        <taxon>Micromonosporaceae</taxon>
        <taxon>Paractinoplanes</taxon>
    </lineage>
</organism>
<evidence type="ECO:0000256" key="2">
    <source>
        <dbReference type="ARBA" id="ARBA00022801"/>
    </source>
</evidence>
<keyword evidence="8" id="KW-1185">Reference proteome</keyword>
<evidence type="ECO:0000256" key="3">
    <source>
        <dbReference type="ARBA" id="ARBA00023085"/>
    </source>
</evidence>